<proteinExistence type="predicted"/>
<reference evidence="2" key="1">
    <citation type="journal article" date="2014" name="Genome Announc.">
        <title>Draft genome sequence of the plant-pathogenic soil fungus Rhizoctonia solani anastomosis group 3 strain Rhs1AP.</title>
        <authorList>
            <person name="Cubeta M.A."/>
            <person name="Thomas E."/>
            <person name="Dean R.A."/>
            <person name="Jabaji S."/>
            <person name="Neate S.M."/>
            <person name="Tavantzis S."/>
            <person name="Toda T."/>
            <person name="Vilgalys R."/>
            <person name="Bharathan N."/>
            <person name="Fedorova-Abrams N."/>
            <person name="Pakala S.B."/>
            <person name="Pakala S.M."/>
            <person name="Zafar N."/>
            <person name="Joardar V."/>
            <person name="Losada L."/>
            <person name="Nierman W.C."/>
        </authorList>
    </citation>
    <scope>NUCLEOTIDE SEQUENCE [LARGE SCALE GENOMIC DNA]</scope>
    <source>
        <strain evidence="2">AG-3</strain>
    </source>
</reference>
<sequence length="191" mass="21588">MNPGSKLDSTATSPAILPPQYTSSEWLKPPLMVNESETDAIGIPWLLSPEWAPGKPTGRGRRLTMPPKQALAEIHDIFSKLYHRFCDSLPLKFEGNEPLLDWAYVETRHYMMRLQALSDELNALKVSSEDENGKHGLAMAMQGAIFKVEGHVKQKRSLALNHEEHSKLYGRVRTEQRARRVQRTEPGCVIS</sequence>
<name>X8J1I9_9AGAM</name>
<feature type="non-terminal residue" evidence="1">
    <location>
        <position position="191"/>
    </location>
</feature>
<keyword evidence="1" id="KW-0413">Isomerase</keyword>
<organism evidence="1 2">
    <name type="scientific">Rhizoctonia solani AG-3 Rhs1AP</name>
    <dbReference type="NCBI Taxonomy" id="1086054"/>
    <lineage>
        <taxon>Eukaryota</taxon>
        <taxon>Fungi</taxon>
        <taxon>Dikarya</taxon>
        <taxon>Basidiomycota</taxon>
        <taxon>Agaricomycotina</taxon>
        <taxon>Agaricomycetes</taxon>
        <taxon>Cantharellales</taxon>
        <taxon>Ceratobasidiaceae</taxon>
        <taxon>Rhizoctonia</taxon>
    </lineage>
</organism>
<dbReference type="EMBL" id="JATN01000322">
    <property type="protein sequence ID" value="EUC56213.1"/>
    <property type="molecule type" value="Genomic_DNA"/>
</dbReference>
<dbReference type="Proteomes" id="UP000030108">
    <property type="component" value="Unassembled WGS sequence"/>
</dbReference>
<evidence type="ECO:0000313" key="1">
    <source>
        <dbReference type="EMBL" id="EUC56213.1"/>
    </source>
</evidence>
<dbReference type="GO" id="GO:0016853">
    <property type="term" value="F:isomerase activity"/>
    <property type="evidence" value="ECO:0007669"/>
    <property type="project" value="UniProtKB-KW"/>
</dbReference>
<accession>X8J1I9</accession>
<evidence type="ECO:0000313" key="2">
    <source>
        <dbReference type="Proteomes" id="UP000030108"/>
    </source>
</evidence>
<comment type="caution">
    <text evidence="1">The sequence shown here is derived from an EMBL/GenBank/DDBJ whole genome shotgun (WGS) entry which is preliminary data.</text>
</comment>
<dbReference type="OrthoDB" id="3204419at2759"/>
<dbReference type="AlphaFoldDB" id="X8J1I9"/>
<gene>
    <name evidence="1" type="ORF">RSOL_166130</name>
</gene>
<protein>
    <submittedName>
        <fullName evidence="1">Protein disulfide isomerase, putative</fullName>
    </submittedName>
</protein>